<evidence type="ECO:0000256" key="6">
    <source>
        <dbReference type="ARBA" id="ARBA00023136"/>
    </source>
</evidence>
<dbReference type="Proteomes" id="UP000287239">
    <property type="component" value="Unassembled WGS sequence"/>
</dbReference>
<dbReference type="GO" id="GO:0055085">
    <property type="term" value="P:transmembrane transport"/>
    <property type="evidence" value="ECO:0007669"/>
    <property type="project" value="InterPro"/>
</dbReference>
<dbReference type="OrthoDB" id="9785836at2"/>
<accession>A0A429ZNA8</accession>
<reference evidence="9 10" key="1">
    <citation type="submission" date="2017-05" db="EMBL/GenBank/DDBJ databases">
        <title>Vagococcus spp. assemblies.</title>
        <authorList>
            <person name="Gulvik C.A."/>
        </authorList>
    </citation>
    <scope>NUCLEOTIDE SEQUENCE [LARGE SCALE GENOMIC DNA]</scope>
    <source>
        <strain evidence="9 10">NCFB 2777</strain>
    </source>
</reference>
<gene>
    <name evidence="9" type="ORF">CBF35_08335</name>
</gene>
<keyword evidence="5 7" id="KW-1133">Transmembrane helix</keyword>
<feature type="transmembrane region" description="Helical" evidence="7">
    <location>
        <begin position="15"/>
        <end position="38"/>
    </location>
</feature>
<evidence type="ECO:0000256" key="1">
    <source>
        <dbReference type="ARBA" id="ARBA00004651"/>
    </source>
</evidence>
<keyword evidence="10" id="KW-1185">Reference proteome</keyword>
<sequence>MKVPVSNKLASLKGLLYLLPSMLIFIVFMIWPLLYTVYLSFFKWNMVSPTKEFVGLANYITIFQDKNSYKIMLNTLLYIVFLVIFCCVVPYVLSFVMDQIIKKYQTFYKTMLFVPAVISLVVASILFTWILNPVSGPLAIILGKVGITMPFWTKLDGWVIFVISLITSWKVFGYNFIVLYAAVAGVSRELIEAARLDNLSNTTIFFKIVLPMSSSTGIYIFIITIVQGLQYVFTPIKVITQGGPNQGSSNLIYSSYQQAFEMYNTGMSSALSVLTMVIFAVLLVLEFKFVEKGVYYEN</sequence>
<feature type="domain" description="ABC transmembrane type-1" evidence="8">
    <location>
        <begin position="72"/>
        <end position="286"/>
    </location>
</feature>
<keyword evidence="3" id="KW-1003">Cell membrane</keyword>
<proteinExistence type="inferred from homology"/>
<evidence type="ECO:0000256" key="4">
    <source>
        <dbReference type="ARBA" id="ARBA00022692"/>
    </source>
</evidence>
<dbReference type="PROSITE" id="PS50928">
    <property type="entry name" value="ABC_TM1"/>
    <property type="match status" value="1"/>
</dbReference>
<keyword evidence="4 7" id="KW-0812">Transmembrane</keyword>
<dbReference type="InterPro" id="IPR051393">
    <property type="entry name" value="ABC_transporter_permease"/>
</dbReference>
<evidence type="ECO:0000313" key="10">
    <source>
        <dbReference type="Proteomes" id="UP000287239"/>
    </source>
</evidence>
<dbReference type="PANTHER" id="PTHR30193:SF37">
    <property type="entry name" value="INNER MEMBRANE ABC TRANSPORTER PERMEASE PROTEIN YCJO"/>
    <property type="match status" value="1"/>
</dbReference>
<dbReference type="Gene3D" id="1.10.3720.10">
    <property type="entry name" value="MetI-like"/>
    <property type="match status" value="1"/>
</dbReference>
<dbReference type="CDD" id="cd06261">
    <property type="entry name" value="TM_PBP2"/>
    <property type="match status" value="1"/>
</dbReference>
<dbReference type="Pfam" id="PF00528">
    <property type="entry name" value="BPD_transp_1"/>
    <property type="match status" value="1"/>
</dbReference>
<dbReference type="PANTHER" id="PTHR30193">
    <property type="entry name" value="ABC TRANSPORTER PERMEASE PROTEIN"/>
    <property type="match status" value="1"/>
</dbReference>
<comment type="similarity">
    <text evidence="7">Belongs to the binding-protein-dependent transport system permease family.</text>
</comment>
<organism evidence="9 10">
    <name type="scientific">Vagococcus salmoninarum</name>
    <dbReference type="NCBI Taxonomy" id="2739"/>
    <lineage>
        <taxon>Bacteria</taxon>
        <taxon>Bacillati</taxon>
        <taxon>Bacillota</taxon>
        <taxon>Bacilli</taxon>
        <taxon>Lactobacillales</taxon>
        <taxon>Enterococcaceae</taxon>
        <taxon>Vagococcus</taxon>
    </lineage>
</organism>
<feature type="transmembrane region" description="Helical" evidence="7">
    <location>
        <begin position="158"/>
        <end position="183"/>
    </location>
</feature>
<feature type="transmembrane region" description="Helical" evidence="7">
    <location>
        <begin position="266"/>
        <end position="285"/>
    </location>
</feature>
<dbReference type="SUPFAM" id="SSF161098">
    <property type="entry name" value="MetI-like"/>
    <property type="match status" value="1"/>
</dbReference>
<feature type="transmembrane region" description="Helical" evidence="7">
    <location>
        <begin position="204"/>
        <end position="226"/>
    </location>
</feature>
<evidence type="ECO:0000256" key="7">
    <source>
        <dbReference type="RuleBase" id="RU363032"/>
    </source>
</evidence>
<protein>
    <submittedName>
        <fullName evidence="9">ABC transporter permease</fullName>
    </submittedName>
</protein>
<dbReference type="AlphaFoldDB" id="A0A429ZNA8"/>
<dbReference type="InterPro" id="IPR000515">
    <property type="entry name" value="MetI-like"/>
</dbReference>
<evidence type="ECO:0000256" key="2">
    <source>
        <dbReference type="ARBA" id="ARBA00022448"/>
    </source>
</evidence>
<dbReference type="GO" id="GO:0005886">
    <property type="term" value="C:plasma membrane"/>
    <property type="evidence" value="ECO:0007669"/>
    <property type="project" value="UniProtKB-SubCell"/>
</dbReference>
<evidence type="ECO:0000256" key="3">
    <source>
        <dbReference type="ARBA" id="ARBA00022475"/>
    </source>
</evidence>
<dbReference type="InterPro" id="IPR035906">
    <property type="entry name" value="MetI-like_sf"/>
</dbReference>
<feature type="transmembrane region" description="Helical" evidence="7">
    <location>
        <begin position="76"/>
        <end position="96"/>
    </location>
</feature>
<dbReference type="GeneID" id="98568375"/>
<dbReference type="RefSeq" id="WP_126780022.1">
    <property type="nucleotide sequence ID" value="NZ_CP177121.1"/>
</dbReference>
<dbReference type="EMBL" id="NGJU01000011">
    <property type="protein sequence ID" value="RST95182.1"/>
    <property type="molecule type" value="Genomic_DNA"/>
</dbReference>
<evidence type="ECO:0000256" key="5">
    <source>
        <dbReference type="ARBA" id="ARBA00022989"/>
    </source>
</evidence>
<keyword evidence="2 7" id="KW-0813">Transport</keyword>
<feature type="transmembrane region" description="Helical" evidence="7">
    <location>
        <begin position="108"/>
        <end position="131"/>
    </location>
</feature>
<evidence type="ECO:0000313" key="9">
    <source>
        <dbReference type="EMBL" id="RST95182.1"/>
    </source>
</evidence>
<comment type="caution">
    <text evidence="9">The sequence shown here is derived from an EMBL/GenBank/DDBJ whole genome shotgun (WGS) entry which is preliminary data.</text>
</comment>
<keyword evidence="6 7" id="KW-0472">Membrane</keyword>
<evidence type="ECO:0000259" key="8">
    <source>
        <dbReference type="PROSITE" id="PS50928"/>
    </source>
</evidence>
<comment type="subcellular location">
    <subcellularLocation>
        <location evidence="1 7">Cell membrane</location>
        <topology evidence="1 7">Multi-pass membrane protein</topology>
    </subcellularLocation>
</comment>
<name>A0A429ZNA8_9ENTE</name>